<dbReference type="InterPro" id="IPR001900">
    <property type="entry name" value="RNase_II/R"/>
</dbReference>
<evidence type="ECO:0000259" key="1">
    <source>
        <dbReference type="SMART" id="SM00955"/>
    </source>
</evidence>
<dbReference type="PANTHER" id="PTHR23355">
    <property type="entry name" value="RIBONUCLEASE"/>
    <property type="match status" value="1"/>
</dbReference>
<dbReference type="GO" id="GO:0003723">
    <property type="term" value="F:RNA binding"/>
    <property type="evidence" value="ECO:0007669"/>
    <property type="project" value="InterPro"/>
</dbReference>
<dbReference type="GO" id="GO:0000932">
    <property type="term" value="C:P-body"/>
    <property type="evidence" value="ECO:0007669"/>
    <property type="project" value="TreeGrafter"/>
</dbReference>
<accession>A0A6C0KJG9</accession>
<dbReference type="GO" id="GO:0006402">
    <property type="term" value="P:mRNA catabolic process"/>
    <property type="evidence" value="ECO:0007669"/>
    <property type="project" value="TreeGrafter"/>
</dbReference>
<dbReference type="GO" id="GO:0000175">
    <property type="term" value="F:3'-5'-RNA exonuclease activity"/>
    <property type="evidence" value="ECO:0007669"/>
    <property type="project" value="TreeGrafter"/>
</dbReference>
<dbReference type="SUPFAM" id="SSF50249">
    <property type="entry name" value="Nucleic acid-binding proteins"/>
    <property type="match status" value="1"/>
</dbReference>
<evidence type="ECO:0000313" key="2">
    <source>
        <dbReference type="EMBL" id="QHU16474.1"/>
    </source>
</evidence>
<protein>
    <recommendedName>
        <fullName evidence="1">RNB domain-containing protein</fullName>
    </recommendedName>
</protein>
<dbReference type="InterPro" id="IPR041505">
    <property type="entry name" value="Dis3_CSD2"/>
</dbReference>
<dbReference type="Pfam" id="PF17849">
    <property type="entry name" value="OB_Dis3"/>
    <property type="match status" value="1"/>
</dbReference>
<feature type="domain" description="RNB" evidence="1">
    <location>
        <begin position="188"/>
        <end position="446"/>
    </location>
</feature>
<dbReference type="SMART" id="SM00955">
    <property type="entry name" value="RNB"/>
    <property type="match status" value="1"/>
</dbReference>
<dbReference type="AlphaFoldDB" id="A0A6C0KJG9"/>
<organism evidence="2">
    <name type="scientific">viral metagenome</name>
    <dbReference type="NCBI Taxonomy" id="1070528"/>
    <lineage>
        <taxon>unclassified sequences</taxon>
        <taxon>metagenomes</taxon>
        <taxon>organismal metagenomes</taxon>
    </lineage>
</organism>
<proteinExistence type="predicted"/>
<dbReference type="EMBL" id="MN740883">
    <property type="protein sequence ID" value="QHU16474.1"/>
    <property type="molecule type" value="Genomic_DNA"/>
</dbReference>
<dbReference type="PANTHER" id="PTHR23355:SF9">
    <property type="entry name" value="DIS3-LIKE EXONUCLEASE 2"/>
    <property type="match status" value="1"/>
</dbReference>
<sequence>MSLKIIVDDRKYKVWKIINYLNFEDVDNPEIDPYKTKLFNQDVFNMNGTEIHIKHSTVRNTDMLLGVLVLDTKTTYGKVDNKFYYQCIPDDRRLPVFLITYNKKEKFSKKAINKYVIFKFKHWNDKHPIGELINSIGDVDKLGNFYEYQLYCKSLYASIQNFNKETMKALKNKSEETYIHLIKEANKIENRESWNVYTIDPKTSKDYDDAFSIRTLNDNTVLLSIYIANVSLWMNIMNLWNSFSKRISTIYLPDRKRPMLPTILSDVLCSLNENTIRFAFTMDIYLDENGVIIEKKYLNTSIKVKRNFAYEEKDLLNNSEYKKLFIIVKLMNKQNYYLDHIHSSHDVINYLMVLMNYLSAKEFLKYNNGLFRSFKYNNDYYIPDGISDELKKFLKTWYGNGSKYVKVEDDHHHDIMKFNEYIHITSPIRRLVDLLNLLQLQDNLNILSFNDKSKLFYHEWIKDDMIDYINLTMRSIRKVQNDCELLTKLIQIPYLLETIYSGCVFDKIQRKDGLFQYVVFLKELKLVSKLITYKEISDYTEHNFKLYLFQDKEQLKRKVRIELQI</sequence>
<dbReference type="InterPro" id="IPR012340">
    <property type="entry name" value="NA-bd_OB-fold"/>
</dbReference>
<dbReference type="InterPro" id="IPR050180">
    <property type="entry name" value="RNR_Ribonuclease"/>
</dbReference>
<dbReference type="Pfam" id="PF00773">
    <property type="entry name" value="RNB"/>
    <property type="match status" value="1"/>
</dbReference>
<reference evidence="2" key="1">
    <citation type="journal article" date="2020" name="Nature">
        <title>Giant virus diversity and host interactions through global metagenomics.</title>
        <authorList>
            <person name="Schulz F."/>
            <person name="Roux S."/>
            <person name="Paez-Espino D."/>
            <person name="Jungbluth S."/>
            <person name="Walsh D.A."/>
            <person name="Denef V.J."/>
            <person name="McMahon K.D."/>
            <person name="Konstantinidis K.T."/>
            <person name="Eloe-Fadrosh E.A."/>
            <person name="Kyrpides N.C."/>
            <person name="Woyke T."/>
        </authorList>
    </citation>
    <scope>NUCLEOTIDE SEQUENCE</scope>
    <source>
        <strain evidence="2">GVMAG-S-3300011013-78</strain>
    </source>
</reference>
<name>A0A6C0KJG9_9ZZZZ</name>